<feature type="region of interest" description="Disordered" evidence="7">
    <location>
        <begin position="30"/>
        <end position="54"/>
    </location>
</feature>
<dbReference type="PANTHER" id="PTHR10778">
    <property type="entry name" value="SOLUTE CARRIER FAMILY 35 MEMBER B"/>
    <property type="match status" value="1"/>
</dbReference>
<dbReference type="PANTHER" id="PTHR10778:SF13">
    <property type="entry name" value="ADENOSINE 3'-PHOSPHO 5'-PHOSPHOSULFATE TRANSPORTER 1"/>
    <property type="match status" value="1"/>
</dbReference>
<organism evidence="9 10">
    <name type="scientific">Bathycoccus prasinos</name>
    <dbReference type="NCBI Taxonomy" id="41875"/>
    <lineage>
        <taxon>Eukaryota</taxon>
        <taxon>Viridiplantae</taxon>
        <taxon>Chlorophyta</taxon>
        <taxon>Mamiellophyceae</taxon>
        <taxon>Mamiellales</taxon>
        <taxon>Bathycoccaceae</taxon>
        <taxon>Bathycoccus</taxon>
    </lineage>
</organism>
<gene>
    <name evidence="9" type="ORF">Bathy07g00950</name>
</gene>
<keyword evidence="6 8" id="KW-0472">Membrane</keyword>
<reference evidence="9 10" key="1">
    <citation type="submission" date="2011-10" db="EMBL/GenBank/DDBJ databases">
        <authorList>
            <person name="Genoscope - CEA"/>
        </authorList>
    </citation>
    <scope>NUCLEOTIDE SEQUENCE [LARGE SCALE GENOMIC DNA]</scope>
    <source>
        <strain evidence="9 10">RCC 1105</strain>
    </source>
</reference>
<evidence type="ECO:0008006" key="11">
    <source>
        <dbReference type="Google" id="ProtNLM"/>
    </source>
</evidence>
<dbReference type="eggNOG" id="KOG1581">
    <property type="taxonomic scope" value="Eukaryota"/>
</dbReference>
<sequence length="491" mass="55040">MRNSHVSSREEKEARETILQNASLKPLRYYHADEEKANNNNKESGSGSFSDDDEKEGLGLLPPISPRVFVGAKDLRFNETDWRRFGVLHLLACALATICTLGVYGILQQRIMTMPYGGDDASEGGDIFTSSIFLVFSNRACSLLLGLVALAYTKPERVSLFSREWWWPHSSMENYMYVASSNLVSTLCQYEVLKYLSFALSTLAKAAKILPTMLWGYILHGKRFQSSQYLSAIIVTTGCFVFVFNSSVVTRSSQSSSSTASSSSQLLPQAFKAVYDDNYDSITIGVGILLVYLAADGFTSSFQQRLFRVQKTSLFDQMFWMCVFGTIFSGVWLVCSGQLMYSLTFLRRHRKICQDIAILSLCSALSQIAITYTIRAFGAVTLASIVTVRQVVSIVLNSIVYHEKLVPLQWFGMGLIVLPTLFGGDWYRKELERGDRSHSTWDLKKLSTDPVASEKKPDGREHFYRVPTFQTFSFAAKGAAPSTRERDDENG</sequence>
<dbReference type="GO" id="GO:0000139">
    <property type="term" value="C:Golgi membrane"/>
    <property type="evidence" value="ECO:0007669"/>
    <property type="project" value="TreeGrafter"/>
</dbReference>
<evidence type="ECO:0000313" key="9">
    <source>
        <dbReference type="EMBL" id="CCO66363.1"/>
    </source>
</evidence>
<dbReference type="GO" id="GO:0046964">
    <property type="term" value="F:3'-phosphoadenosine 5'-phosphosulfate transmembrane transporter activity"/>
    <property type="evidence" value="ECO:0007669"/>
    <property type="project" value="TreeGrafter"/>
</dbReference>
<feature type="transmembrane region" description="Helical" evidence="8">
    <location>
        <begin position="319"/>
        <end position="341"/>
    </location>
</feature>
<feature type="transmembrane region" description="Helical" evidence="8">
    <location>
        <begin position="198"/>
        <end position="217"/>
    </location>
</feature>
<keyword evidence="5 8" id="KW-1133">Transmembrane helix</keyword>
<dbReference type="Pfam" id="PF08449">
    <property type="entry name" value="UAA"/>
    <property type="match status" value="1"/>
</dbReference>
<comment type="subcellular location">
    <subcellularLocation>
        <location evidence="1">Membrane</location>
        <topology evidence="1">Multi-pass membrane protein</topology>
    </subcellularLocation>
</comment>
<dbReference type="KEGG" id="bpg:Bathy07g00950"/>
<feature type="transmembrane region" description="Helical" evidence="8">
    <location>
        <begin position="127"/>
        <end position="153"/>
    </location>
</feature>
<dbReference type="EMBL" id="FO082272">
    <property type="protein sequence ID" value="CCO66363.1"/>
    <property type="molecule type" value="Genomic_DNA"/>
</dbReference>
<dbReference type="RefSeq" id="XP_007512275.1">
    <property type="nucleotide sequence ID" value="XM_007512213.1"/>
</dbReference>
<feature type="transmembrane region" description="Helical" evidence="8">
    <location>
        <begin position="281"/>
        <end position="298"/>
    </location>
</feature>
<accession>K8F263</accession>
<dbReference type="GeneID" id="19014585"/>
<dbReference type="SUPFAM" id="SSF103481">
    <property type="entry name" value="Multidrug resistance efflux transporter EmrE"/>
    <property type="match status" value="2"/>
</dbReference>
<feature type="transmembrane region" description="Helical" evidence="8">
    <location>
        <begin position="408"/>
        <end position="427"/>
    </location>
</feature>
<feature type="region of interest" description="Disordered" evidence="7">
    <location>
        <begin position="1"/>
        <end position="20"/>
    </location>
</feature>
<feature type="transmembrane region" description="Helical" evidence="8">
    <location>
        <begin position="85"/>
        <end position="107"/>
    </location>
</feature>
<dbReference type="InterPro" id="IPR013657">
    <property type="entry name" value="SCL35B1-4/HUT1"/>
</dbReference>
<evidence type="ECO:0000256" key="4">
    <source>
        <dbReference type="ARBA" id="ARBA00022692"/>
    </source>
</evidence>
<dbReference type="AlphaFoldDB" id="K8F263"/>
<evidence type="ECO:0000256" key="5">
    <source>
        <dbReference type="ARBA" id="ARBA00022989"/>
    </source>
</evidence>
<evidence type="ECO:0000256" key="7">
    <source>
        <dbReference type="SAM" id="MobiDB-lite"/>
    </source>
</evidence>
<keyword evidence="10" id="KW-1185">Reference proteome</keyword>
<proteinExistence type="inferred from homology"/>
<dbReference type="Proteomes" id="UP000198341">
    <property type="component" value="Chromosome 7"/>
</dbReference>
<keyword evidence="4 8" id="KW-0812">Transmembrane</keyword>
<protein>
    <recommendedName>
        <fullName evidence="11">Drug/Metabolite transporter superfamily</fullName>
    </recommendedName>
</protein>
<evidence type="ECO:0000313" key="10">
    <source>
        <dbReference type="Proteomes" id="UP000198341"/>
    </source>
</evidence>
<evidence type="ECO:0000256" key="6">
    <source>
        <dbReference type="ARBA" id="ARBA00023136"/>
    </source>
</evidence>
<evidence type="ECO:0000256" key="8">
    <source>
        <dbReference type="SAM" id="Phobius"/>
    </source>
</evidence>
<feature type="compositionally biased region" description="Basic and acidic residues" evidence="7">
    <location>
        <begin position="7"/>
        <end position="16"/>
    </location>
</feature>
<feature type="transmembrane region" description="Helical" evidence="8">
    <location>
        <begin position="229"/>
        <end position="249"/>
    </location>
</feature>
<feature type="compositionally biased region" description="Low complexity" evidence="7">
    <location>
        <begin position="38"/>
        <end position="49"/>
    </location>
</feature>
<evidence type="ECO:0000256" key="1">
    <source>
        <dbReference type="ARBA" id="ARBA00004141"/>
    </source>
</evidence>
<dbReference type="InterPro" id="IPR037185">
    <property type="entry name" value="EmrE-like"/>
</dbReference>
<evidence type="ECO:0000256" key="2">
    <source>
        <dbReference type="ARBA" id="ARBA00008349"/>
    </source>
</evidence>
<dbReference type="GO" id="GO:0005789">
    <property type="term" value="C:endoplasmic reticulum membrane"/>
    <property type="evidence" value="ECO:0007669"/>
    <property type="project" value="TreeGrafter"/>
</dbReference>
<name>K8F263_9CHLO</name>
<evidence type="ECO:0000256" key="3">
    <source>
        <dbReference type="ARBA" id="ARBA00022448"/>
    </source>
</evidence>
<comment type="similarity">
    <text evidence="2">Belongs to the nucleotide-sugar transporter family. UDP-galactose:UMP antiporter (TC 2.A.7.11) subfamily.</text>
</comment>
<feature type="transmembrane region" description="Helical" evidence="8">
    <location>
        <begin position="356"/>
        <end position="374"/>
    </location>
</feature>
<dbReference type="OrthoDB" id="1601at2759"/>
<keyword evidence="3" id="KW-0813">Transport</keyword>